<dbReference type="InterPro" id="IPR007335">
    <property type="entry name" value="DUF413"/>
</dbReference>
<dbReference type="Proteomes" id="UP000307999">
    <property type="component" value="Unassembled WGS sequence"/>
</dbReference>
<evidence type="ECO:0000313" key="4">
    <source>
        <dbReference type="Proteomes" id="UP000307999"/>
    </source>
</evidence>
<name>A0A4V5NV01_9GAMM</name>
<evidence type="ECO:0000256" key="1">
    <source>
        <dbReference type="ARBA" id="ARBA00093464"/>
    </source>
</evidence>
<reference evidence="3 4" key="1">
    <citation type="submission" date="2019-04" db="EMBL/GenBank/DDBJ databases">
        <title>Thalassotalea guangxiensis sp. nov., isolated from sediment of the coastal wetland.</title>
        <authorList>
            <person name="Zheng S."/>
            <person name="Zhang D."/>
        </authorList>
    </citation>
    <scope>NUCLEOTIDE SEQUENCE [LARGE SCALE GENOMIC DNA]</scope>
    <source>
        <strain evidence="3 4">ZS-4</strain>
    </source>
</reference>
<evidence type="ECO:0000256" key="2">
    <source>
        <dbReference type="ARBA" id="ARBA00093628"/>
    </source>
</evidence>
<comment type="caution">
    <text evidence="3">The sequence shown here is derived from an EMBL/GenBank/DDBJ whole genome shotgun (WGS) entry which is preliminary data.</text>
</comment>
<gene>
    <name evidence="3" type="ORF">E8M12_01480</name>
</gene>
<comment type="similarity">
    <text evidence="1">Belongs to the MaoP family.</text>
</comment>
<organism evidence="3 4">
    <name type="scientific">Thalassotalea mangrovi</name>
    <dbReference type="NCBI Taxonomy" id="2572245"/>
    <lineage>
        <taxon>Bacteria</taxon>
        <taxon>Pseudomonadati</taxon>
        <taxon>Pseudomonadota</taxon>
        <taxon>Gammaproteobacteria</taxon>
        <taxon>Alteromonadales</taxon>
        <taxon>Colwelliaceae</taxon>
        <taxon>Thalassotalea</taxon>
    </lineage>
</organism>
<dbReference type="EMBL" id="SWDB01000003">
    <property type="protein sequence ID" value="TKB47482.1"/>
    <property type="molecule type" value="Genomic_DNA"/>
</dbReference>
<sequence>MLVNNCPELEEINMLTNIRKGSAPFYGDQAFSHGLSRSGYFNRRESQELLEYGHTLLSLSQGVLMPENEEEALFVAEMQQADEGTLYPARLWKKYLAAVEKSKIRYGFSKANGRSSNFMDYADAFSD</sequence>
<keyword evidence="4" id="KW-1185">Reference proteome</keyword>
<dbReference type="AlphaFoldDB" id="A0A4V5NV01"/>
<dbReference type="OrthoDB" id="6400110at2"/>
<protein>
    <recommendedName>
        <fullName evidence="2">Macrodomain Ori protein</fullName>
    </recommendedName>
</protein>
<dbReference type="Pfam" id="PF04219">
    <property type="entry name" value="DUF413"/>
    <property type="match status" value="1"/>
</dbReference>
<accession>A0A4V5NV01</accession>
<evidence type="ECO:0000313" key="3">
    <source>
        <dbReference type="EMBL" id="TKB47482.1"/>
    </source>
</evidence>
<proteinExistence type="inferred from homology"/>